<keyword evidence="17" id="KW-0869">Chloride channel</keyword>
<dbReference type="InterPro" id="IPR036028">
    <property type="entry name" value="SH3-like_dom_sf"/>
</dbReference>
<evidence type="ECO:0000256" key="28">
    <source>
        <dbReference type="SAM" id="Phobius"/>
    </source>
</evidence>
<dbReference type="InterPro" id="IPR027267">
    <property type="entry name" value="AH/BAR_dom_sf"/>
</dbReference>
<evidence type="ECO:0000256" key="14">
    <source>
        <dbReference type="ARBA" id="ARBA00023054"/>
    </source>
</evidence>
<evidence type="ECO:0000256" key="20">
    <source>
        <dbReference type="ARBA" id="ARBA00023214"/>
    </source>
</evidence>
<dbReference type="PANTHER" id="PTHR14206">
    <property type="entry name" value="BRAIN-SPECIFIC ANGIOGENESIS INHIBITOR 1-ASSOCIATED PROTEIN 2"/>
    <property type="match status" value="1"/>
</dbReference>
<evidence type="ECO:0000256" key="12">
    <source>
        <dbReference type="ARBA" id="ARBA00022692"/>
    </source>
</evidence>
<dbReference type="GO" id="GO:0030175">
    <property type="term" value="C:filopodium"/>
    <property type="evidence" value="ECO:0007669"/>
    <property type="project" value="UniProtKB-SubCell"/>
</dbReference>
<evidence type="ECO:0000256" key="23">
    <source>
        <dbReference type="ARBA" id="ARBA00025545"/>
    </source>
</evidence>
<evidence type="ECO:0000256" key="8">
    <source>
        <dbReference type="ARBA" id="ARBA00022448"/>
    </source>
</evidence>
<dbReference type="Pfam" id="PF04906">
    <property type="entry name" value="Tweety"/>
    <property type="match status" value="2"/>
</dbReference>
<feature type="transmembrane region" description="Helical" evidence="28">
    <location>
        <begin position="336"/>
        <end position="358"/>
    </location>
</feature>
<evidence type="ECO:0000256" key="22">
    <source>
        <dbReference type="ARBA" id="ARBA00023303"/>
    </source>
</evidence>
<dbReference type="PROSITE" id="PS51338">
    <property type="entry name" value="IMD"/>
    <property type="match status" value="1"/>
</dbReference>
<evidence type="ECO:0000256" key="16">
    <source>
        <dbReference type="ARBA" id="ARBA00023136"/>
    </source>
</evidence>
<evidence type="ECO:0000256" key="2">
    <source>
        <dbReference type="ARBA" id="ARBA00004245"/>
    </source>
</evidence>
<proteinExistence type="inferred from homology"/>
<evidence type="ECO:0000256" key="26">
    <source>
        <dbReference type="PROSITE-ProRule" id="PRU00192"/>
    </source>
</evidence>
<keyword evidence="13 28" id="KW-1133">Transmembrane helix</keyword>
<evidence type="ECO:0000256" key="24">
    <source>
        <dbReference type="ARBA" id="ARBA00044790"/>
    </source>
</evidence>
<evidence type="ECO:0000256" key="17">
    <source>
        <dbReference type="ARBA" id="ARBA00023173"/>
    </source>
</evidence>
<evidence type="ECO:0000259" key="29">
    <source>
        <dbReference type="PROSITE" id="PS50002"/>
    </source>
</evidence>
<keyword evidence="10" id="KW-0963">Cytoplasm</keyword>
<evidence type="ECO:0000256" key="7">
    <source>
        <dbReference type="ARBA" id="ARBA00022443"/>
    </source>
</evidence>
<dbReference type="SUPFAM" id="SSF103657">
    <property type="entry name" value="BAR/IMD domain-like"/>
    <property type="match status" value="2"/>
</dbReference>
<dbReference type="InterPro" id="IPR005024">
    <property type="entry name" value="Snf7_fam"/>
</dbReference>
<keyword evidence="32" id="KW-1185">Reference proteome</keyword>
<feature type="transmembrane region" description="Helical" evidence="28">
    <location>
        <begin position="115"/>
        <end position="136"/>
    </location>
</feature>
<dbReference type="GO" id="GO:0051017">
    <property type="term" value="P:actin filament bundle assembly"/>
    <property type="evidence" value="ECO:0007669"/>
    <property type="project" value="TreeGrafter"/>
</dbReference>
<evidence type="ECO:0000256" key="3">
    <source>
        <dbReference type="ARBA" id="ARBA00004486"/>
    </source>
</evidence>
<dbReference type="GO" id="GO:0005654">
    <property type="term" value="C:nucleoplasm"/>
    <property type="evidence" value="ECO:0007669"/>
    <property type="project" value="TreeGrafter"/>
</dbReference>
<evidence type="ECO:0000256" key="11">
    <source>
        <dbReference type="ARBA" id="ARBA00022553"/>
    </source>
</evidence>
<feature type="region of interest" description="Disordered" evidence="27">
    <location>
        <begin position="748"/>
        <end position="781"/>
    </location>
</feature>
<dbReference type="GO" id="GO:0051764">
    <property type="term" value="P:actin crosslink formation"/>
    <property type="evidence" value="ECO:0007669"/>
    <property type="project" value="TreeGrafter"/>
</dbReference>
<comment type="subcellular location">
    <subcellularLocation>
        <location evidence="4">Cell membrane</location>
        <topology evidence="4">Multi-pass membrane protein</topology>
    </subcellularLocation>
    <subcellularLocation>
        <location evidence="3">Cell projection</location>
        <location evidence="3">Filopodium</location>
    </subcellularLocation>
    <subcellularLocation>
        <location evidence="2">Cytoplasm</location>
        <location evidence="2">Cytoskeleton</location>
    </subcellularLocation>
    <subcellularLocation>
        <location evidence="1">Membrane</location>
        <topology evidence="1">Peripheral membrane protein</topology>
    </subcellularLocation>
</comment>
<keyword evidence="14" id="KW-0175">Coiled coil</keyword>
<dbReference type="PANTHER" id="PTHR14206:SF3">
    <property type="entry name" value="BRAIN-SPECIFIC ANGIOGENESIS INHIBITOR 1-ASSOCIATED PROTEIN 2"/>
    <property type="match status" value="1"/>
</dbReference>
<dbReference type="GO" id="GO:0034707">
    <property type="term" value="C:chloride channel complex"/>
    <property type="evidence" value="ECO:0007669"/>
    <property type="project" value="UniProtKB-KW"/>
</dbReference>
<dbReference type="Pfam" id="PF08397">
    <property type="entry name" value="IMD"/>
    <property type="match status" value="3"/>
</dbReference>
<dbReference type="CDD" id="cd07912">
    <property type="entry name" value="Tweety_N"/>
    <property type="match status" value="1"/>
</dbReference>
<dbReference type="GO" id="GO:0030182">
    <property type="term" value="P:neuron differentiation"/>
    <property type="evidence" value="ECO:0007669"/>
    <property type="project" value="UniProtKB-ARBA"/>
</dbReference>
<dbReference type="Gene3D" id="2.30.30.40">
    <property type="entry name" value="SH3 Domains"/>
    <property type="match status" value="1"/>
</dbReference>
<protein>
    <recommendedName>
        <fullName evidence="24">BAR/IMD domain-containing adapter protein 2</fullName>
    </recommendedName>
    <alternativeName>
        <fullName evidence="25">Brain-specific angiogenesis inhibitor 1-associated protein 2</fullName>
    </alternativeName>
</protein>
<evidence type="ECO:0000256" key="21">
    <source>
        <dbReference type="ARBA" id="ARBA00023273"/>
    </source>
</evidence>
<keyword evidence="19" id="KW-0206">Cytoskeleton</keyword>
<dbReference type="EMBL" id="JAROKS010000012">
    <property type="protein sequence ID" value="KAK1799475.1"/>
    <property type="molecule type" value="Genomic_DNA"/>
</dbReference>
<feature type="transmembrane region" description="Helical" evidence="28">
    <location>
        <begin position="453"/>
        <end position="474"/>
    </location>
</feature>
<comment type="caution">
    <text evidence="31">The sequence shown here is derived from an EMBL/GenBank/DDBJ whole genome shotgun (WGS) entry which is preliminary data.</text>
</comment>
<keyword evidence="11" id="KW-0597">Phosphoprotein</keyword>
<dbReference type="InterPro" id="IPR013606">
    <property type="entry name" value="I-BAR_dom"/>
</dbReference>
<dbReference type="GO" id="GO:0007009">
    <property type="term" value="P:plasma membrane organization"/>
    <property type="evidence" value="ECO:0007669"/>
    <property type="project" value="InterPro"/>
</dbReference>
<keyword evidence="12 28" id="KW-0812">Transmembrane</keyword>
<comment type="similarity">
    <text evidence="6">Belongs to the tweety family.</text>
</comment>
<reference evidence="31" key="1">
    <citation type="submission" date="2023-03" db="EMBL/GenBank/DDBJ databases">
        <title>Electrophorus voltai genome.</title>
        <authorList>
            <person name="Bian C."/>
        </authorList>
    </citation>
    <scope>NUCLEOTIDE SEQUENCE</scope>
    <source>
        <strain evidence="31">CB-2022</strain>
        <tissue evidence="31">Muscle</tissue>
    </source>
</reference>
<dbReference type="FunFam" id="2.30.30.40:FF:000018">
    <property type="entry name" value="Brain-specific angiogenesis inhibitor 1-associated protein 2"/>
    <property type="match status" value="1"/>
</dbReference>
<comment type="similarity">
    <text evidence="5">Belongs to the SNF7 family.</text>
</comment>
<sequence length="1662" mass="184588">MRNVALPGHGTARHAPSAEARVRPSREMAFARQDYIAPWWTYWLHNFPHINFNFHAVDNTFKPEEVNYQQSLVVLACVAVGGLGLTFLPLAVYWSCLCFSRRKRGEETKTPDACCVTWAAVVTGLVICTAVGVGFYGNSETNDGVYQLTYSLYSANHTLGGIDSLASSALTDMQGQLKEHLARLDEIFSPRRDYTQTLRFIEKMADNIVQQLTALPNSSKAREDLATVANRAGHIEHYRWLAYLLLLILDLLICLLTCLGLAKQSRWLLSVIMAFGVLTLALSWASLGLDTAAAVGTSDLCVSPDKFIVNRTKTFLTEGKCCPLLPLLQPVPCQPLSAGASVLYTSCSPAFLSGFAVIMRSVKRFLFLSLLMSQSLTIFQRSLTTMQIQVQGLLQFSLAVFPTAERDLLGIQRLLNSTESGLHQLTVLLDCRSLHKDYLDGLVGLCYDGVEGVLYLCLFSLLAAVAFCVMLCAVPRSFSLLVSRDGDHDVDEEDPFNPRAQRMAAYGSNRSNVHSFCSYSSSLGSQGSLQPPMPTSSSTPAPEYMNQSMLFGGIPQYENVPLIGRGSPPPSYSPSMRNTYLSMTDAQIRPCGRDFQQLKHQRDKLRQYQKKLTLQLEKERPLARQLLKDGKMEKVLLLLKKKRYQDQLLDKTETQISNLEHMVQDLEYAQIEMKVLEGLKIGSDCLTKMHEVLSIEEVERIMEETQEAVEYQKQIDEMLVGSLSQEDEEAVLTELEAITQAKDVRLPEVPTEPVPGALQTEKGGTVRDIEKTSKNQGGPRDAGSIMTPCSLIIVVLSTPCHYSWKRVLMVWTEEFTMSRTDEVHRITENVYKKGAPDCFSRRREPRIWGAVSWLSAARPSARLRFGWGGRVVEGKVGQRVGCWSCHDPHLVAGCGGSDPVIEAMRGEKECFRGWESQHEGNVVATRADGFGSRLTSYCCSNWRKPQRGTGCSPKRFAFIQPSHLFLTTTDNNPPLPAFQTIMEQFNPCLRNFVAMGKNYEKALSIPGTLPAPSDRAHARRHLAQCRRRDYRRRPVSRRYPETQVQTDPTLVFASAAVTFAAKGYFDALVRMGELASESQGSKDLGSWRANGGSAELGVVHAHPALKAYLPLTLSLQTAMSSLSLSLLGSRRDVQVTPWVDAPGPEGSIPASPFPVVRHGMGWLPTRFRATYISPMECAHSTAWFGDVLFQMAEVHRQIQVQLEEMLKSFHNDLLSELEKKVELDARYLTAALKKYQIEHKSKGESLEKCQGELKKLRRKSQASKNPSKYNDKEMQYVETIGNKQGELDTFIVEGYKTALSEERRRYCFLVDRQCAVAKNSSAYHGKGKDLLTQKIPVWQQACSDPNKLPERALLLVQQMNSGSNPLVSSPLHSSKGNLVISDPIPGAQPLPVPPELAAFMGGGLGHQARLMGPDGMSLVNGTTGLQGEDYWGEGAVSQGRPASPQPQSQPQPQRQVSEVYSNTLPVRRPQPAKNKTSVGETRTLPRSSSMAAGLEKNGRSRVQAIFSHAAGDNSTLLSFTEGDIITLLVPEARDGWHYGENEKNKMRGWFPFSYTRVLPDSDSDKLRVNLHHGKSSSTGNLLERDDASLPVPDYGLTARLLAQSLTQNRPRPYSMAGFTQEVDCMSVLGWRAEQRPVRDASFPTSSFHILCGLISLSPVVFL</sequence>
<evidence type="ECO:0000256" key="18">
    <source>
        <dbReference type="ARBA" id="ARBA00023180"/>
    </source>
</evidence>
<feature type="domain" description="IMD" evidence="30">
    <location>
        <begin position="1184"/>
        <end position="1362"/>
    </location>
</feature>
<keyword evidence="18" id="KW-0325">Glycoprotein</keyword>
<name>A0AAD8ZL67_9TELE</name>
<keyword evidence="22" id="KW-0407">Ion channel</keyword>
<keyword evidence="15" id="KW-0406">Ion transport</keyword>
<dbReference type="InterPro" id="IPR035594">
    <property type="entry name" value="BAIP2_SH3"/>
</dbReference>
<dbReference type="InterPro" id="IPR001452">
    <property type="entry name" value="SH3_domain"/>
</dbReference>
<dbReference type="SMART" id="SM00326">
    <property type="entry name" value="SH3"/>
    <property type="match status" value="1"/>
</dbReference>
<evidence type="ECO:0000313" key="31">
    <source>
        <dbReference type="EMBL" id="KAK1799475.1"/>
    </source>
</evidence>
<evidence type="ECO:0000313" key="32">
    <source>
        <dbReference type="Proteomes" id="UP001239994"/>
    </source>
</evidence>
<keyword evidence="9" id="KW-1003">Cell membrane</keyword>
<feature type="domain" description="SH3" evidence="29">
    <location>
        <begin position="1497"/>
        <end position="1560"/>
    </location>
</feature>
<evidence type="ECO:0000256" key="1">
    <source>
        <dbReference type="ARBA" id="ARBA00004170"/>
    </source>
</evidence>
<evidence type="ECO:0000256" key="4">
    <source>
        <dbReference type="ARBA" id="ARBA00004651"/>
    </source>
</evidence>
<dbReference type="GO" id="GO:0007034">
    <property type="term" value="P:vacuolar transport"/>
    <property type="evidence" value="ECO:0007669"/>
    <property type="project" value="InterPro"/>
</dbReference>
<comment type="function">
    <text evidence="23">Adapter protein that links membrane-bound small G-proteins to cytoplasmic effector proteins. Necessary for CDC42-mediated reorganization of the actin cytoskeleton and for RAC1-mediated membrane ruffling. Involved in the regulation of the actin cytoskeleton by WASF family members and the Arp2/3 complex. Plays a role in neurite growth. Acts syngeristically with ENAH to promote filipodia formation. Plays a role in the reorganization of the actin cytoskeleton in response to bacterial infection. Participates in actin bundling when associated with EPS8, promoting filopodial protrusions.</text>
</comment>
<dbReference type="InterPro" id="IPR006990">
    <property type="entry name" value="Tweety"/>
</dbReference>
<feature type="transmembrane region" description="Helical" evidence="28">
    <location>
        <begin position="267"/>
        <end position="287"/>
    </location>
</feature>
<evidence type="ECO:0000256" key="27">
    <source>
        <dbReference type="SAM" id="MobiDB-lite"/>
    </source>
</evidence>
<evidence type="ECO:0000256" key="9">
    <source>
        <dbReference type="ARBA" id="ARBA00022475"/>
    </source>
</evidence>
<organism evidence="31 32">
    <name type="scientific">Electrophorus voltai</name>
    <dbReference type="NCBI Taxonomy" id="2609070"/>
    <lineage>
        <taxon>Eukaryota</taxon>
        <taxon>Metazoa</taxon>
        <taxon>Chordata</taxon>
        <taxon>Craniata</taxon>
        <taxon>Vertebrata</taxon>
        <taxon>Euteleostomi</taxon>
        <taxon>Actinopterygii</taxon>
        <taxon>Neopterygii</taxon>
        <taxon>Teleostei</taxon>
        <taxon>Ostariophysi</taxon>
        <taxon>Gymnotiformes</taxon>
        <taxon>Gymnotoidei</taxon>
        <taxon>Gymnotidae</taxon>
        <taxon>Electrophorus</taxon>
    </lineage>
</organism>
<evidence type="ECO:0000256" key="5">
    <source>
        <dbReference type="ARBA" id="ARBA00006190"/>
    </source>
</evidence>
<dbReference type="SUPFAM" id="SSF50044">
    <property type="entry name" value="SH3-domain"/>
    <property type="match status" value="1"/>
</dbReference>
<dbReference type="GO" id="GO:0005254">
    <property type="term" value="F:chloride channel activity"/>
    <property type="evidence" value="ECO:0007669"/>
    <property type="project" value="UniProtKB-KW"/>
</dbReference>
<dbReference type="CDD" id="cd11915">
    <property type="entry name" value="SH3_Irsp53"/>
    <property type="match status" value="1"/>
</dbReference>
<evidence type="ECO:0000256" key="25">
    <source>
        <dbReference type="ARBA" id="ARBA00044812"/>
    </source>
</evidence>
<dbReference type="GO" id="GO:0005856">
    <property type="term" value="C:cytoskeleton"/>
    <property type="evidence" value="ECO:0007669"/>
    <property type="project" value="UniProtKB-SubCell"/>
</dbReference>
<dbReference type="GO" id="GO:0030838">
    <property type="term" value="P:positive regulation of actin filament polymerization"/>
    <property type="evidence" value="ECO:0007669"/>
    <property type="project" value="TreeGrafter"/>
</dbReference>
<feature type="transmembrane region" description="Helical" evidence="28">
    <location>
        <begin position="240"/>
        <end position="262"/>
    </location>
</feature>
<keyword evidence="8" id="KW-0813">Transport</keyword>
<keyword evidence="21" id="KW-0966">Cell projection</keyword>
<dbReference type="Pfam" id="PF03357">
    <property type="entry name" value="Snf7"/>
    <property type="match status" value="1"/>
</dbReference>
<evidence type="ECO:0000256" key="19">
    <source>
        <dbReference type="ARBA" id="ARBA00023212"/>
    </source>
</evidence>
<dbReference type="GO" id="GO:0005886">
    <property type="term" value="C:plasma membrane"/>
    <property type="evidence" value="ECO:0007669"/>
    <property type="project" value="UniProtKB-SubCell"/>
</dbReference>
<evidence type="ECO:0000256" key="15">
    <source>
        <dbReference type="ARBA" id="ARBA00023065"/>
    </source>
</evidence>
<gene>
    <name evidence="31" type="ORF">P4O66_007695</name>
</gene>
<dbReference type="InterPro" id="IPR027681">
    <property type="entry name" value="IRSp53/IRTKS/Pinkbar"/>
</dbReference>
<keyword evidence="20" id="KW-0868">Chloride</keyword>
<keyword evidence="16 28" id="KW-0472">Membrane</keyword>
<dbReference type="FunFam" id="1.20.1270.60:FF:000011">
    <property type="entry name" value="Brain-specific angiogenesis inhibitor 1-associated protein 2"/>
    <property type="match status" value="1"/>
</dbReference>
<dbReference type="PROSITE" id="PS50002">
    <property type="entry name" value="SH3"/>
    <property type="match status" value="1"/>
</dbReference>
<feature type="region of interest" description="Disordered" evidence="27">
    <location>
        <begin position="1419"/>
        <end position="1495"/>
    </location>
</feature>
<evidence type="ECO:0000256" key="10">
    <source>
        <dbReference type="ARBA" id="ARBA00022490"/>
    </source>
</evidence>
<dbReference type="Pfam" id="PF07653">
    <property type="entry name" value="SH3_2"/>
    <property type="match status" value="1"/>
</dbReference>
<evidence type="ECO:0000256" key="13">
    <source>
        <dbReference type="ARBA" id="ARBA00022989"/>
    </source>
</evidence>
<dbReference type="Proteomes" id="UP001239994">
    <property type="component" value="Unassembled WGS sequence"/>
</dbReference>
<evidence type="ECO:0000259" key="30">
    <source>
        <dbReference type="PROSITE" id="PS51338"/>
    </source>
</evidence>
<dbReference type="GO" id="GO:0005829">
    <property type="term" value="C:cytosol"/>
    <property type="evidence" value="ECO:0007669"/>
    <property type="project" value="TreeGrafter"/>
</dbReference>
<accession>A0AAD8ZL67</accession>
<keyword evidence="7 26" id="KW-0728">SH3 domain</keyword>
<evidence type="ECO:0000256" key="6">
    <source>
        <dbReference type="ARBA" id="ARBA00009849"/>
    </source>
</evidence>
<dbReference type="Gene3D" id="1.20.1270.60">
    <property type="entry name" value="Arfaptin homology (AH) domain/BAR domain"/>
    <property type="match status" value="1"/>
</dbReference>
<feature type="transmembrane region" description="Helical" evidence="28">
    <location>
        <begin position="72"/>
        <end position="94"/>
    </location>
</feature>
<feature type="compositionally biased region" description="Basic and acidic residues" evidence="27">
    <location>
        <begin position="764"/>
        <end position="773"/>
    </location>
</feature>
<feature type="compositionally biased region" description="Polar residues" evidence="27">
    <location>
        <begin position="1473"/>
        <end position="1490"/>
    </location>
</feature>